<dbReference type="AlphaFoldDB" id="A0A0M0LQG6"/>
<name>A0A0M0LQG6_9EUKA</name>
<evidence type="ECO:0000313" key="1">
    <source>
        <dbReference type="EMBL" id="KOO53289.1"/>
    </source>
</evidence>
<sequence length="595" mass="61336">METKLASLNFESKNLGVASAVVIASLICANCALTSLDISNNSLCGVNAYAGTYTAEGITAIADALRVNGGLTKISLAKNVLGEEGTKAICEALEQNKTLKELDISGDRFEKSTIGGTAGAKHVAKMLGVNGALTGIDLSGNQLCGIWTDDDGDQNGTYTAEGITAIADALRVNGGLTSLNLSSNQLCGLDHRGRGTYTAEGITAIADALRVNGALTELSLAQNKLEEEGTKAICEALEQNTTLKELDISGGYEGDIGGSAGAKHVAKMLGVNGALTSLDLSNNQLCGLNHYGRGTYTAEGITAIADALLVNSTLTKLSLAQNKLEEAGTKAICEALEQNMTLKELDIRREFWIGSNTGGSAGAKHVAKMVRVNGGLTSIDLSGNKLSGIWTDSYGNQRGAFTAEGITAIADALRVNGALTVTNLLGNQLDAESAKMLAEVAKQKGISLCGIQRDQTTADFSNQNLKPPDAILLASDLLQADVTGGLTSLNLSSNELCGLHKDGCGTYTAEGIAAIADALRVNGGLTSLDLSNNALCGVTRFGGTYTAEGITAIADALRVNGALTECDLSHNGLGEEGKASIRFAAQGKAGFKLHL</sequence>
<dbReference type="InterPro" id="IPR001611">
    <property type="entry name" value="Leu-rich_rpt"/>
</dbReference>
<dbReference type="SMART" id="SM00368">
    <property type="entry name" value="LRR_RI"/>
    <property type="match status" value="12"/>
</dbReference>
<dbReference type="Pfam" id="PF13516">
    <property type="entry name" value="LRR_6"/>
    <property type="match status" value="1"/>
</dbReference>
<proteinExistence type="predicted"/>
<reference evidence="2" key="1">
    <citation type="journal article" date="2015" name="PLoS Genet.">
        <title>Genome Sequence and Transcriptome Analyses of Chrysochromulina tobin: Metabolic Tools for Enhanced Algal Fitness in the Prominent Order Prymnesiales (Haptophyceae).</title>
        <authorList>
            <person name="Hovde B.T."/>
            <person name="Deodato C.R."/>
            <person name="Hunsperger H.M."/>
            <person name="Ryken S.A."/>
            <person name="Yost W."/>
            <person name="Jha R.K."/>
            <person name="Patterson J."/>
            <person name="Monnat R.J. Jr."/>
            <person name="Barlow S.B."/>
            <person name="Starkenburg S.R."/>
            <person name="Cattolico R.A."/>
        </authorList>
    </citation>
    <scope>NUCLEOTIDE SEQUENCE</scope>
    <source>
        <strain evidence="2">CCMP291</strain>
    </source>
</reference>
<dbReference type="PANTHER" id="PTHR24114:SF2">
    <property type="entry name" value="F-BOX DOMAIN-CONTAINING PROTEIN-RELATED"/>
    <property type="match status" value="1"/>
</dbReference>
<dbReference type="InterPro" id="IPR032675">
    <property type="entry name" value="LRR_dom_sf"/>
</dbReference>
<organism evidence="1 2">
    <name type="scientific">Chrysochromulina tobinii</name>
    <dbReference type="NCBI Taxonomy" id="1460289"/>
    <lineage>
        <taxon>Eukaryota</taxon>
        <taxon>Haptista</taxon>
        <taxon>Haptophyta</taxon>
        <taxon>Prymnesiophyceae</taxon>
        <taxon>Prymnesiales</taxon>
        <taxon>Chrysochromulinaceae</taxon>
        <taxon>Chrysochromulina</taxon>
    </lineage>
</organism>
<dbReference type="InterPro" id="IPR052394">
    <property type="entry name" value="LRR-containing"/>
</dbReference>
<dbReference type="EMBL" id="JWZX01000294">
    <property type="protein sequence ID" value="KOO53289.1"/>
    <property type="molecule type" value="Genomic_DNA"/>
</dbReference>
<accession>A0A0M0LQG6</accession>
<dbReference type="Gene3D" id="3.80.10.10">
    <property type="entry name" value="Ribonuclease Inhibitor"/>
    <property type="match status" value="5"/>
</dbReference>
<dbReference type="OrthoDB" id="76105at2759"/>
<comment type="caution">
    <text evidence="1">The sequence shown here is derived from an EMBL/GenBank/DDBJ whole genome shotgun (WGS) entry which is preliminary data.</text>
</comment>
<gene>
    <name evidence="1" type="ORF">Ctob_015418</name>
</gene>
<keyword evidence="2" id="KW-1185">Reference proteome</keyword>
<protein>
    <submittedName>
        <fullName evidence="1">Protein nlrc3</fullName>
    </submittedName>
</protein>
<dbReference type="Proteomes" id="UP000037460">
    <property type="component" value="Unassembled WGS sequence"/>
</dbReference>
<dbReference type="Pfam" id="PF00560">
    <property type="entry name" value="LRR_1"/>
    <property type="match status" value="1"/>
</dbReference>
<dbReference type="SUPFAM" id="SSF52047">
    <property type="entry name" value="RNI-like"/>
    <property type="match status" value="2"/>
</dbReference>
<evidence type="ECO:0000313" key="2">
    <source>
        <dbReference type="Proteomes" id="UP000037460"/>
    </source>
</evidence>
<dbReference type="PANTHER" id="PTHR24114">
    <property type="entry name" value="LEUCINE RICH REPEAT FAMILY PROTEIN"/>
    <property type="match status" value="1"/>
</dbReference>